<feature type="region of interest" description="Disordered" evidence="1">
    <location>
        <begin position="30"/>
        <end position="62"/>
    </location>
</feature>
<protein>
    <submittedName>
        <fullName evidence="2">Uncharacterized protein</fullName>
    </submittedName>
</protein>
<evidence type="ECO:0000313" key="3">
    <source>
        <dbReference type="Proteomes" id="UP000324222"/>
    </source>
</evidence>
<feature type="compositionally biased region" description="Low complexity" evidence="1">
    <location>
        <begin position="30"/>
        <end position="52"/>
    </location>
</feature>
<gene>
    <name evidence="2" type="ORF">E2C01_062020</name>
</gene>
<proteinExistence type="predicted"/>
<reference evidence="2 3" key="1">
    <citation type="submission" date="2019-05" db="EMBL/GenBank/DDBJ databases">
        <title>Another draft genome of Portunus trituberculatus and its Hox gene families provides insights of decapod evolution.</title>
        <authorList>
            <person name="Jeong J.-H."/>
            <person name="Song I."/>
            <person name="Kim S."/>
            <person name="Choi T."/>
            <person name="Kim D."/>
            <person name="Ryu S."/>
            <person name="Kim W."/>
        </authorList>
    </citation>
    <scope>NUCLEOTIDE SEQUENCE [LARGE SCALE GENOMIC DNA]</scope>
    <source>
        <tissue evidence="2">Muscle</tissue>
    </source>
</reference>
<evidence type="ECO:0000256" key="1">
    <source>
        <dbReference type="SAM" id="MobiDB-lite"/>
    </source>
</evidence>
<name>A0A5B7HGW1_PORTR</name>
<comment type="caution">
    <text evidence="2">The sequence shown here is derived from an EMBL/GenBank/DDBJ whole genome shotgun (WGS) entry which is preliminary data.</text>
</comment>
<dbReference type="EMBL" id="VSRR010026833">
    <property type="protein sequence ID" value="MPC67834.1"/>
    <property type="molecule type" value="Genomic_DNA"/>
</dbReference>
<organism evidence="2 3">
    <name type="scientific">Portunus trituberculatus</name>
    <name type="common">Swimming crab</name>
    <name type="synonym">Neptunus trituberculatus</name>
    <dbReference type="NCBI Taxonomy" id="210409"/>
    <lineage>
        <taxon>Eukaryota</taxon>
        <taxon>Metazoa</taxon>
        <taxon>Ecdysozoa</taxon>
        <taxon>Arthropoda</taxon>
        <taxon>Crustacea</taxon>
        <taxon>Multicrustacea</taxon>
        <taxon>Malacostraca</taxon>
        <taxon>Eumalacostraca</taxon>
        <taxon>Eucarida</taxon>
        <taxon>Decapoda</taxon>
        <taxon>Pleocyemata</taxon>
        <taxon>Brachyura</taxon>
        <taxon>Eubrachyura</taxon>
        <taxon>Portunoidea</taxon>
        <taxon>Portunidae</taxon>
        <taxon>Portuninae</taxon>
        <taxon>Portunus</taxon>
    </lineage>
</organism>
<accession>A0A5B7HGW1</accession>
<evidence type="ECO:0000313" key="2">
    <source>
        <dbReference type="EMBL" id="MPC67834.1"/>
    </source>
</evidence>
<dbReference type="Proteomes" id="UP000324222">
    <property type="component" value="Unassembled WGS sequence"/>
</dbReference>
<dbReference type="AlphaFoldDB" id="A0A5B7HGW1"/>
<sequence length="137" mass="15131">MDVIPVPLVLGLFIGLTACFCYRSTAATSESGEASSASRSPSPPSSRAYSGPPHVPRTNVRLHNRRLFSQKKPAFPFKFTGERPGGYWNKFSQMKPAFPFKFTGKRPGGYWNKSAGKGFYASFRPYGQQRFGSRAAP</sequence>
<keyword evidence="3" id="KW-1185">Reference proteome</keyword>